<evidence type="ECO:0000313" key="3">
    <source>
        <dbReference type="EMBL" id="GFH01828.1"/>
    </source>
</evidence>
<feature type="domain" description="Alpha-D-phosphohexomutase C-terminal" evidence="2">
    <location>
        <begin position="131"/>
        <end position="167"/>
    </location>
</feature>
<accession>A0A7I9ZMH7</accession>
<evidence type="ECO:0000259" key="2">
    <source>
        <dbReference type="Pfam" id="PF00408"/>
    </source>
</evidence>
<dbReference type="AlphaFoldDB" id="A0A7I9ZMH7"/>
<evidence type="ECO:0000256" key="1">
    <source>
        <dbReference type="SAM" id="MobiDB-lite"/>
    </source>
</evidence>
<gene>
    <name evidence="3" type="ORF">MHIP_23110</name>
</gene>
<keyword evidence="4" id="KW-1185">Reference proteome</keyword>
<dbReference type="Proteomes" id="UP000465304">
    <property type="component" value="Unassembled WGS sequence"/>
</dbReference>
<dbReference type="EMBL" id="BLLB01000002">
    <property type="protein sequence ID" value="GFH01828.1"/>
    <property type="molecule type" value="Genomic_DNA"/>
</dbReference>
<protein>
    <recommendedName>
        <fullName evidence="2">Alpha-D-phosphohexomutase C-terminal domain-containing protein</fullName>
    </recommendedName>
</protein>
<dbReference type="RefSeq" id="WP_163888551.1">
    <property type="nucleotide sequence ID" value="NZ_BLLB01000002.1"/>
</dbReference>
<name>A0A7I9ZMH7_9MYCO</name>
<feature type="region of interest" description="Disordered" evidence="1">
    <location>
        <begin position="177"/>
        <end position="197"/>
    </location>
</feature>
<dbReference type="InterPro" id="IPR005843">
    <property type="entry name" value="A-D-PHexomutase_C"/>
</dbReference>
<dbReference type="Gene3D" id="3.30.310.50">
    <property type="entry name" value="Alpha-D-phosphohexomutase, C-terminal domain"/>
    <property type="match status" value="1"/>
</dbReference>
<dbReference type="SUPFAM" id="SSF55957">
    <property type="entry name" value="Phosphoglucomutase, C-terminal domain"/>
    <property type="match status" value="1"/>
</dbReference>
<dbReference type="Pfam" id="PF00408">
    <property type="entry name" value="PGM_PMM_IV"/>
    <property type="match status" value="1"/>
</dbReference>
<dbReference type="InterPro" id="IPR036900">
    <property type="entry name" value="A-D-PHexomutase_C_sf"/>
</dbReference>
<sequence>MPSALVTALSTPIRRVQALVGPGWSGDPAADPAAALAATRDMLADVAHSATQAWQRTSAEWAGAGSDAAAQFAATTAAAIDEAAERASGLGVTAGRAAESVAAAHQRLQAIVDDFEARAGALVFTGGDDEVTVRVVVRPSGTEPKLKCYIEIRCAGQLEQARARAAEVQDSVAVTFGDRRVSPASSRRGDEPGARTR</sequence>
<proteinExistence type="predicted"/>
<dbReference type="GO" id="GO:0016868">
    <property type="term" value="F:intramolecular phosphotransferase activity"/>
    <property type="evidence" value="ECO:0007669"/>
    <property type="project" value="InterPro"/>
</dbReference>
<organism evidence="3 4">
    <name type="scientific">Mycolicibacterium hippocampi</name>
    <dbReference type="NCBI Taxonomy" id="659824"/>
    <lineage>
        <taxon>Bacteria</taxon>
        <taxon>Bacillati</taxon>
        <taxon>Actinomycetota</taxon>
        <taxon>Actinomycetes</taxon>
        <taxon>Mycobacteriales</taxon>
        <taxon>Mycobacteriaceae</taxon>
        <taxon>Mycolicibacterium</taxon>
    </lineage>
</organism>
<evidence type="ECO:0000313" key="4">
    <source>
        <dbReference type="Proteomes" id="UP000465304"/>
    </source>
</evidence>
<reference evidence="3 4" key="1">
    <citation type="journal article" date="2019" name="Emerg. Microbes Infect.">
        <title>Comprehensive subspecies identification of 175 nontuberculous mycobacteria species based on 7547 genomic profiles.</title>
        <authorList>
            <person name="Matsumoto Y."/>
            <person name="Kinjo T."/>
            <person name="Motooka D."/>
            <person name="Nabeya D."/>
            <person name="Jung N."/>
            <person name="Uechi K."/>
            <person name="Horii T."/>
            <person name="Iida T."/>
            <person name="Fujita J."/>
            <person name="Nakamura S."/>
        </authorList>
    </citation>
    <scope>NUCLEOTIDE SEQUENCE [LARGE SCALE GENOMIC DNA]</scope>
    <source>
        <strain evidence="3 4">JCM 30996</strain>
    </source>
</reference>
<comment type="caution">
    <text evidence="3">The sequence shown here is derived from an EMBL/GenBank/DDBJ whole genome shotgun (WGS) entry which is preliminary data.</text>
</comment>